<protein>
    <submittedName>
        <fullName evidence="2">Uncharacterized protein</fullName>
    </submittedName>
</protein>
<proteinExistence type="predicted"/>
<sequence>MCYFLKIKAWYSQCGCIKDSHEDLQDCGSSNCRFSSAHQYHGHNACVAAGHLQTHARKRTDPNPRPVDMLCSDHDL</sequence>
<dbReference type="AlphaFoldDB" id="A0A0C3B6F6"/>
<accession>A0A0C3B6F6</accession>
<evidence type="ECO:0000256" key="1">
    <source>
        <dbReference type="SAM" id="MobiDB-lite"/>
    </source>
</evidence>
<name>A0A0C3B6F6_PILCF</name>
<keyword evidence="3" id="KW-1185">Reference proteome</keyword>
<dbReference type="Proteomes" id="UP000054166">
    <property type="component" value="Unassembled WGS sequence"/>
</dbReference>
<evidence type="ECO:0000313" key="3">
    <source>
        <dbReference type="Proteomes" id="UP000054166"/>
    </source>
</evidence>
<feature type="region of interest" description="Disordered" evidence="1">
    <location>
        <begin position="57"/>
        <end position="76"/>
    </location>
</feature>
<dbReference type="EMBL" id="KN833102">
    <property type="protein sequence ID" value="KIM72912.1"/>
    <property type="molecule type" value="Genomic_DNA"/>
</dbReference>
<dbReference type="InParanoid" id="A0A0C3B6F6"/>
<reference evidence="3" key="2">
    <citation type="submission" date="2015-01" db="EMBL/GenBank/DDBJ databases">
        <title>Evolutionary Origins and Diversification of the Mycorrhizal Mutualists.</title>
        <authorList>
            <consortium name="DOE Joint Genome Institute"/>
            <consortium name="Mycorrhizal Genomics Consortium"/>
            <person name="Kohler A."/>
            <person name="Kuo A."/>
            <person name="Nagy L.G."/>
            <person name="Floudas D."/>
            <person name="Copeland A."/>
            <person name="Barry K.W."/>
            <person name="Cichocki N."/>
            <person name="Veneault-Fourrey C."/>
            <person name="LaButti K."/>
            <person name="Lindquist E.A."/>
            <person name="Lipzen A."/>
            <person name="Lundell T."/>
            <person name="Morin E."/>
            <person name="Murat C."/>
            <person name="Riley R."/>
            <person name="Ohm R."/>
            <person name="Sun H."/>
            <person name="Tunlid A."/>
            <person name="Henrissat B."/>
            <person name="Grigoriev I.V."/>
            <person name="Hibbett D.S."/>
            <person name="Martin F."/>
        </authorList>
    </citation>
    <scope>NUCLEOTIDE SEQUENCE [LARGE SCALE GENOMIC DNA]</scope>
    <source>
        <strain evidence="3">F 1598</strain>
    </source>
</reference>
<gene>
    <name evidence="2" type="ORF">PILCRDRAFT_829512</name>
</gene>
<reference evidence="2 3" key="1">
    <citation type="submission" date="2014-04" db="EMBL/GenBank/DDBJ databases">
        <authorList>
            <consortium name="DOE Joint Genome Institute"/>
            <person name="Kuo A."/>
            <person name="Tarkka M."/>
            <person name="Buscot F."/>
            <person name="Kohler A."/>
            <person name="Nagy L.G."/>
            <person name="Floudas D."/>
            <person name="Copeland A."/>
            <person name="Barry K.W."/>
            <person name="Cichocki N."/>
            <person name="Veneault-Fourrey C."/>
            <person name="LaButti K."/>
            <person name="Lindquist E.A."/>
            <person name="Lipzen A."/>
            <person name="Lundell T."/>
            <person name="Morin E."/>
            <person name="Murat C."/>
            <person name="Sun H."/>
            <person name="Tunlid A."/>
            <person name="Henrissat B."/>
            <person name="Grigoriev I.V."/>
            <person name="Hibbett D.S."/>
            <person name="Martin F."/>
            <person name="Nordberg H.P."/>
            <person name="Cantor M.N."/>
            <person name="Hua S.X."/>
        </authorList>
    </citation>
    <scope>NUCLEOTIDE SEQUENCE [LARGE SCALE GENOMIC DNA]</scope>
    <source>
        <strain evidence="2 3">F 1598</strain>
    </source>
</reference>
<organism evidence="2 3">
    <name type="scientific">Piloderma croceum (strain F 1598)</name>
    <dbReference type="NCBI Taxonomy" id="765440"/>
    <lineage>
        <taxon>Eukaryota</taxon>
        <taxon>Fungi</taxon>
        <taxon>Dikarya</taxon>
        <taxon>Basidiomycota</taxon>
        <taxon>Agaricomycotina</taxon>
        <taxon>Agaricomycetes</taxon>
        <taxon>Agaricomycetidae</taxon>
        <taxon>Atheliales</taxon>
        <taxon>Atheliaceae</taxon>
        <taxon>Piloderma</taxon>
    </lineage>
</organism>
<dbReference type="HOGENOM" id="CLU_2655384_0_0_1"/>
<evidence type="ECO:0000313" key="2">
    <source>
        <dbReference type="EMBL" id="KIM72912.1"/>
    </source>
</evidence>